<feature type="region of interest" description="Disordered" evidence="6">
    <location>
        <begin position="439"/>
        <end position="460"/>
    </location>
</feature>
<evidence type="ECO:0000256" key="2">
    <source>
        <dbReference type="ARBA" id="ARBA00010199"/>
    </source>
</evidence>
<dbReference type="GO" id="GO:0042910">
    <property type="term" value="F:xenobiotic transmembrane transporter activity"/>
    <property type="evidence" value="ECO:0007669"/>
    <property type="project" value="InterPro"/>
</dbReference>
<feature type="transmembrane region" description="Helical" evidence="7">
    <location>
        <begin position="233"/>
        <end position="257"/>
    </location>
</feature>
<feature type="transmembrane region" description="Helical" evidence="7">
    <location>
        <begin position="190"/>
        <end position="212"/>
    </location>
</feature>
<dbReference type="OrthoDB" id="9789527at2"/>
<dbReference type="RefSeq" id="WP_151645131.1">
    <property type="nucleotide sequence ID" value="NZ_CP044543.1"/>
</dbReference>
<evidence type="ECO:0000256" key="6">
    <source>
        <dbReference type="SAM" id="MobiDB-lite"/>
    </source>
</evidence>
<dbReference type="Pfam" id="PF01554">
    <property type="entry name" value="MatE"/>
    <property type="match status" value="2"/>
</dbReference>
<dbReference type="AlphaFoldDB" id="A0A5P6P554"/>
<evidence type="ECO:0000256" key="7">
    <source>
        <dbReference type="SAM" id="Phobius"/>
    </source>
</evidence>
<comment type="similarity">
    <text evidence="2">Belongs to the multi antimicrobial extrusion (MATE) (TC 2.A.66.1) family.</text>
</comment>
<comment type="subcellular location">
    <subcellularLocation>
        <location evidence="1">Membrane</location>
        <topology evidence="1">Multi-pass membrane protein</topology>
    </subcellularLocation>
</comment>
<feature type="transmembrane region" description="Helical" evidence="7">
    <location>
        <begin position="388"/>
        <end position="404"/>
    </location>
</feature>
<evidence type="ECO:0000256" key="3">
    <source>
        <dbReference type="ARBA" id="ARBA00022692"/>
    </source>
</evidence>
<dbReference type="CDD" id="cd13136">
    <property type="entry name" value="MATE_DinF_like"/>
    <property type="match status" value="1"/>
</dbReference>
<dbReference type="GO" id="GO:0015297">
    <property type="term" value="F:antiporter activity"/>
    <property type="evidence" value="ECO:0007669"/>
    <property type="project" value="InterPro"/>
</dbReference>
<evidence type="ECO:0000313" key="8">
    <source>
        <dbReference type="EMBL" id="QFI73188.1"/>
    </source>
</evidence>
<keyword evidence="5 7" id="KW-0472">Membrane</keyword>
<feature type="transmembrane region" description="Helical" evidence="7">
    <location>
        <begin position="315"/>
        <end position="335"/>
    </location>
</feature>
<sequence>MHAPVHPRVGSRQVFAIAGPAMVANLTTPLIGVVSTTAIGRLDDAALLGGVAMASVIFDCLFWLFGFLRMSTLAFTAQALGSGETRELTAILMRGFIVAGLIGATLIALQLPLAAALFDLMGGSEGVTRAAKSYFMIRIWSAPLALANYVILGWLVGQARANPALLLQVAINLVNMVATVLLVLVYDTGIAGAAVAALLSETIGFVLGVIVCRRFADGGLAVPRATLFDRDKLMRLLSVNSDILIRTAALIAVFLFFTAKGARAGDVTLAANSVLNNFLLVSAFFLDGLANAAQQLCGRTFGARDARGFADSTRLVLLWGLGFALVVSVLFALFGPALIDFMTASEAVRRAAREFLPFVVFAPLPGVFAFGFDGIYIGATWAREMRNLMLAALAIFLATWWALQSFGNTGLWWALIASYVARGGLQAARYPAQFRATFRSSPSPRLRGEGRDEGESPQGR</sequence>
<proteinExistence type="inferred from homology"/>
<protein>
    <submittedName>
        <fullName evidence="8">MATE family efflux transporter</fullName>
    </submittedName>
</protein>
<dbReference type="NCBIfam" id="TIGR00797">
    <property type="entry name" value="matE"/>
    <property type="match status" value="1"/>
</dbReference>
<reference evidence="9" key="1">
    <citation type="submission" date="2019-10" db="EMBL/GenBank/DDBJ databases">
        <title>Complete Genome Sequence of Bradyrhizobium betae type strain PL7HG1T.</title>
        <authorList>
            <person name="Bromfield E.S.P."/>
            <person name="Cloutier S."/>
        </authorList>
    </citation>
    <scope>NUCLEOTIDE SEQUENCE [LARGE SCALE GENOMIC DNA]</scope>
    <source>
        <strain evidence="9">PL7HG1</strain>
    </source>
</reference>
<dbReference type="KEGG" id="bbet:F8237_12745"/>
<feature type="transmembrane region" description="Helical" evidence="7">
    <location>
        <begin position="135"/>
        <end position="157"/>
    </location>
</feature>
<dbReference type="PANTHER" id="PTHR42893:SF46">
    <property type="entry name" value="PROTEIN DETOXIFICATION 44, CHLOROPLASTIC"/>
    <property type="match status" value="1"/>
</dbReference>
<dbReference type="Proteomes" id="UP000325641">
    <property type="component" value="Chromosome"/>
</dbReference>
<dbReference type="InterPro" id="IPR044644">
    <property type="entry name" value="DinF-like"/>
</dbReference>
<feature type="transmembrane region" description="Helical" evidence="7">
    <location>
        <begin position="45"/>
        <end position="70"/>
    </location>
</feature>
<organism evidence="8 9">
    <name type="scientific">Bradyrhizobium betae</name>
    <dbReference type="NCBI Taxonomy" id="244734"/>
    <lineage>
        <taxon>Bacteria</taxon>
        <taxon>Pseudomonadati</taxon>
        <taxon>Pseudomonadota</taxon>
        <taxon>Alphaproteobacteria</taxon>
        <taxon>Hyphomicrobiales</taxon>
        <taxon>Nitrobacteraceae</taxon>
        <taxon>Bradyrhizobium</taxon>
    </lineage>
</organism>
<gene>
    <name evidence="8" type="ORF">F8237_12745</name>
</gene>
<dbReference type="PANTHER" id="PTHR42893">
    <property type="entry name" value="PROTEIN DETOXIFICATION 44, CHLOROPLASTIC-RELATED"/>
    <property type="match status" value="1"/>
</dbReference>
<dbReference type="GO" id="GO:0005886">
    <property type="term" value="C:plasma membrane"/>
    <property type="evidence" value="ECO:0007669"/>
    <property type="project" value="TreeGrafter"/>
</dbReference>
<keyword evidence="3 7" id="KW-0812">Transmembrane</keyword>
<feature type="transmembrane region" description="Helical" evidence="7">
    <location>
        <begin position="14"/>
        <end position="39"/>
    </location>
</feature>
<accession>A0A5P6P554</accession>
<name>A0A5P6P554_9BRAD</name>
<evidence type="ECO:0000256" key="5">
    <source>
        <dbReference type="ARBA" id="ARBA00023136"/>
    </source>
</evidence>
<feature type="transmembrane region" description="Helical" evidence="7">
    <location>
        <begin position="355"/>
        <end position="376"/>
    </location>
</feature>
<feature type="transmembrane region" description="Helical" evidence="7">
    <location>
        <begin position="91"/>
        <end position="115"/>
    </location>
</feature>
<evidence type="ECO:0000256" key="1">
    <source>
        <dbReference type="ARBA" id="ARBA00004141"/>
    </source>
</evidence>
<evidence type="ECO:0000313" key="9">
    <source>
        <dbReference type="Proteomes" id="UP000325641"/>
    </source>
</evidence>
<evidence type="ECO:0000256" key="4">
    <source>
        <dbReference type="ARBA" id="ARBA00022989"/>
    </source>
</evidence>
<keyword evidence="4 7" id="KW-1133">Transmembrane helix</keyword>
<feature type="transmembrane region" description="Helical" evidence="7">
    <location>
        <begin position="277"/>
        <end position="294"/>
    </location>
</feature>
<feature type="transmembrane region" description="Helical" evidence="7">
    <location>
        <begin position="164"/>
        <end position="184"/>
    </location>
</feature>
<dbReference type="InterPro" id="IPR002528">
    <property type="entry name" value="MATE_fam"/>
</dbReference>
<dbReference type="EMBL" id="CP044543">
    <property type="protein sequence ID" value="QFI73188.1"/>
    <property type="molecule type" value="Genomic_DNA"/>
</dbReference>